<dbReference type="Proteomes" id="UP000567179">
    <property type="component" value="Unassembled WGS sequence"/>
</dbReference>
<sequence>MLAYCDAIDRAHQKRATPVDVSGLQSPYCLTFTHTGLINGTPQGKALVINETLFQLLRNATCMQCDMHAMRHACNATCMQCEIPWIYLEDPQSEAIYEMTECEPYKAWLHPFRSVYTKRPHRSPPTLRFTADKTHKLKHSGKTTLETQRGTRIVYYTLSRLDLTGTEVEFFTGNLIMKFSVGTNSSNRALQDEYKMYQRLREAGNSCFPEVFGYFQFEGSNVCALLMACTGMSLDFWLHKSPLVQRNVIGNGAAIKGALRSLHNSEWLHGDLKPSHIVISPKGNVSFIGVRLAVKYEEKKAMSQTAEYDDKLTPAGEMEILEQWISIDD</sequence>
<keyword evidence="2" id="KW-1185">Reference proteome</keyword>
<dbReference type="InterPro" id="IPR011009">
    <property type="entry name" value="Kinase-like_dom_sf"/>
</dbReference>
<evidence type="ECO:0000313" key="2">
    <source>
        <dbReference type="Proteomes" id="UP000567179"/>
    </source>
</evidence>
<comment type="caution">
    <text evidence="1">The sequence shown here is derived from an EMBL/GenBank/DDBJ whole genome shotgun (WGS) entry which is preliminary data.</text>
</comment>
<dbReference type="EMBL" id="JAACJJ010000060">
    <property type="protein sequence ID" value="KAF5309151.1"/>
    <property type="molecule type" value="Genomic_DNA"/>
</dbReference>
<gene>
    <name evidence="1" type="ORF">D9619_012725</name>
</gene>
<name>A0A8H5AQZ7_9AGAR</name>
<reference evidence="1 2" key="1">
    <citation type="journal article" date="2020" name="ISME J.">
        <title>Uncovering the hidden diversity of litter-decomposition mechanisms in mushroom-forming fungi.</title>
        <authorList>
            <person name="Floudas D."/>
            <person name="Bentzer J."/>
            <person name="Ahren D."/>
            <person name="Johansson T."/>
            <person name="Persson P."/>
            <person name="Tunlid A."/>
        </authorList>
    </citation>
    <scope>NUCLEOTIDE SEQUENCE [LARGE SCALE GENOMIC DNA]</scope>
    <source>
        <strain evidence="1 2">CBS 101986</strain>
    </source>
</reference>
<dbReference type="AlphaFoldDB" id="A0A8H5AQZ7"/>
<evidence type="ECO:0000313" key="1">
    <source>
        <dbReference type="EMBL" id="KAF5309151.1"/>
    </source>
</evidence>
<proteinExistence type="predicted"/>
<organism evidence="1 2">
    <name type="scientific">Psilocybe cf. subviscida</name>
    <dbReference type="NCBI Taxonomy" id="2480587"/>
    <lineage>
        <taxon>Eukaryota</taxon>
        <taxon>Fungi</taxon>
        <taxon>Dikarya</taxon>
        <taxon>Basidiomycota</taxon>
        <taxon>Agaricomycotina</taxon>
        <taxon>Agaricomycetes</taxon>
        <taxon>Agaricomycetidae</taxon>
        <taxon>Agaricales</taxon>
        <taxon>Agaricineae</taxon>
        <taxon>Strophariaceae</taxon>
        <taxon>Psilocybe</taxon>
    </lineage>
</organism>
<protein>
    <recommendedName>
        <fullName evidence="3">Protein kinase domain-containing protein</fullName>
    </recommendedName>
</protein>
<dbReference type="Gene3D" id="1.10.510.10">
    <property type="entry name" value="Transferase(Phosphotransferase) domain 1"/>
    <property type="match status" value="1"/>
</dbReference>
<accession>A0A8H5AQZ7</accession>
<dbReference type="SUPFAM" id="SSF56112">
    <property type="entry name" value="Protein kinase-like (PK-like)"/>
    <property type="match status" value="1"/>
</dbReference>
<evidence type="ECO:0008006" key="3">
    <source>
        <dbReference type="Google" id="ProtNLM"/>
    </source>
</evidence>